<accession>A0A251ZSQ8</accession>
<dbReference type="PANTHER" id="PTHR23088:SF27">
    <property type="entry name" value="DEAMINATED GLUTATHIONE AMIDASE"/>
    <property type="match status" value="1"/>
</dbReference>
<dbReference type="GO" id="GO:0016787">
    <property type="term" value="F:hydrolase activity"/>
    <property type="evidence" value="ECO:0007669"/>
    <property type="project" value="UniProtKB-KW"/>
</dbReference>
<dbReference type="CDD" id="cd07576">
    <property type="entry name" value="R-amidase_like"/>
    <property type="match status" value="1"/>
</dbReference>
<evidence type="ECO:0000313" key="3">
    <source>
        <dbReference type="Proteomes" id="UP000194946"/>
    </source>
</evidence>
<dbReference type="EMBL" id="JOPB01000023">
    <property type="protein sequence ID" value="OUI77694.1"/>
    <property type="molecule type" value="Genomic_DNA"/>
</dbReference>
<dbReference type="InterPro" id="IPR044083">
    <property type="entry name" value="RamA-like"/>
</dbReference>
<dbReference type="Gene3D" id="3.60.110.10">
    <property type="entry name" value="Carbon-nitrogen hydrolase"/>
    <property type="match status" value="1"/>
</dbReference>
<evidence type="ECO:0000313" key="2">
    <source>
        <dbReference type="EMBL" id="OUI77694.1"/>
    </source>
</evidence>
<organism evidence="2 3">
    <name type="scientific">Commensalibacter intestini</name>
    <dbReference type="NCBI Taxonomy" id="479936"/>
    <lineage>
        <taxon>Bacteria</taxon>
        <taxon>Pseudomonadati</taxon>
        <taxon>Pseudomonadota</taxon>
        <taxon>Alphaproteobacteria</taxon>
        <taxon>Acetobacterales</taxon>
        <taxon>Acetobacteraceae</taxon>
    </lineage>
</organism>
<feature type="domain" description="CN hydrolase" evidence="1">
    <location>
        <begin position="1"/>
        <end position="235"/>
    </location>
</feature>
<comment type="caution">
    <text evidence="2">The sequence shown here is derived from an EMBL/GenBank/DDBJ whole genome shotgun (WGS) entry which is preliminary data.</text>
</comment>
<dbReference type="SUPFAM" id="SSF56317">
    <property type="entry name" value="Carbon-nitrogen hydrolase"/>
    <property type="match status" value="1"/>
</dbReference>
<protein>
    <submittedName>
        <fullName evidence="2">Carbon-nitrogen hydrolase</fullName>
    </submittedName>
</protein>
<reference evidence="3" key="1">
    <citation type="submission" date="2014-06" db="EMBL/GenBank/DDBJ databases">
        <authorList>
            <person name="Winans N.J."/>
            <person name="Newell P.D."/>
            <person name="Douglas A.E."/>
        </authorList>
    </citation>
    <scope>NUCLEOTIDE SEQUENCE [LARGE SCALE GENOMIC DNA]</scope>
    <source>
        <strain evidence="3">DmL_052</strain>
    </source>
</reference>
<dbReference type="PANTHER" id="PTHR23088">
    <property type="entry name" value="NITRILASE-RELATED"/>
    <property type="match status" value="1"/>
</dbReference>
<dbReference type="AlphaFoldDB" id="A0A251ZSQ8"/>
<sequence>MEIELVQLECKDGDKAYNLNKAVDAVINCSELTDILVFPETYLSGFPTKENLKTISEPLDGPSMTRLISFAQQKDVAIAIGFAEEHQGKYYNTTVFITPENGVLAYYRKTHLWLTDQGIFDAGDRYSCVEWRGVKIGFLICFDIEYPESARALGELGTELLIVTNGNMDPYAQTHRTAIMARAQENQLFAVMVNRVGLGDGNLTFHGGSCVVNPAGHLLCEAGREECVMRVNIDPKQVSQYQTEFHYLKERRVKLSNKVIQHQDQHSHWMIASD</sequence>
<gene>
    <name evidence="2" type="ORF">HK18_03310</name>
</gene>
<evidence type="ECO:0000259" key="1">
    <source>
        <dbReference type="PROSITE" id="PS50263"/>
    </source>
</evidence>
<dbReference type="Proteomes" id="UP000194946">
    <property type="component" value="Unassembled WGS sequence"/>
</dbReference>
<dbReference type="RefSeq" id="WP_008855017.1">
    <property type="nucleotide sequence ID" value="NZ_JOPB01000023.1"/>
</dbReference>
<dbReference type="InterPro" id="IPR036526">
    <property type="entry name" value="C-N_Hydrolase_sf"/>
</dbReference>
<dbReference type="Pfam" id="PF00795">
    <property type="entry name" value="CN_hydrolase"/>
    <property type="match status" value="1"/>
</dbReference>
<name>A0A251ZSQ8_9PROT</name>
<dbReference type="PROSITE" id="PS50263">
    <property type="entry name" value="CN_HYDROLASE"/>
    <property type="match status" value="1"/>
</dbReference>
<keyword evidence="3" id="KW-1185">Reference proteome</keyword>
<dbReference type="InterPro" id="IPR003010">
    <property type="entry name" value="C-N_Hydrolase"/>
</dbReference>
<proteinExistence type="predicted"/>
<keyword evidence="2" id="KW-0378">Hydrolase</keyword>